<protein>
    <submittedName>
        <fullName evidence="2">Uncharacterized protein</fullName>
    </submittedName>
</protein>
<organism evidence="1 2">
    <name type="scientific">Ascaris lumbricoides</name>
    <name type="common">Giant roundworm</name>
    <dbReference type="NCBI Taxonomy" id="6252"/>
    <lineage>
        <taxon>Eukaryota</taxon>
        <taxon>Metazoa</taxon>
        <taxon>Ecdysozoa</taxon>
        <taxon>Nematoda</taxon>
        <taxon>Chromadorea</taxon>
        <taxon>Rhabditida</taxon>
        <taxon>Spirurina</taxon>
        <taxon>Ascaridomorpha</taxon>
        <taxon>Ascaridoidea</taxon>
        <taxon>Ascarididae</taxon>
        <taxon>Ascaris</taxon>
    </lineage>
</organism>
<evidence type="ECO:0000313" key="1">
    <source>
        <dbReference type="Proteomes" id="UP000036681"/>
    </source>
</evidence>
<accession>A0A0M3HWI5</accession>
<keyword evidence="1" id="KW-1185">Reference proteome</keyword>
<name>A0A0M3HWI5_ASCLU</name>
<sequence>MICHWEFMDAPNRIQSVFCSSKLRYLISCKTSLNLTRQSHPKERQSISCCGSGLPIARKQWGRPNIPDGVREEHKADKSIKDLTGLDRLRFWL</sequence>
<dbReference type="AlphaFoldDB" id="A0A0M3HWI5"/>
<dbReference type="Proteomes" id="UP000036681">
    <property type="component" value="Unplaced"/>
</dbReference>
<reference evidence="2" key="1">
    <citation type="submission" date="2017-02" db="UniProtKB">
        <authorList>
            <consortium name="WormBaseParasite"/>
        </authorList>
    </citation>
    <scope>IDENTIFICATION</scope>
</reference>
<evidence type="ECO:0000313" key="2">
    <source>
        <dbReference type="WBParaSite" id="ALUE_0000750701-mRNA-1"/>
    </source>
</evidence>
<proteinExistence type="predicted"/>
<dbReference type="WBParaSite" id="ALUE_0000750701-mRNA-1">
    <property type="protein sequence ID" value="ALUE_0000750701-mRNA-1"/>
    <property type="gene ID" value="ALUE_0000750701"/>
</dbReference>